<reference evidence="2 3" key="1">
    <citation type="submission" date="2018-07" db="EMBL/GenBank/DDBJ databases">
        <title>Lottiidibacillus patelloidae gen. nov., sp. nov., isolated from the intestinal tract of a marine limpet and the reclassification of B. taeanensis BH030017T, B. algicola KMM 3737T and B. hwajinpoensis SW-72T as genus Lottiidibacillus.</title>
        <authorList>
            <person name="Liu R."/>
            <person name="Huang Z."/>
        </authorList>
    </citation>
    <scope>NUCLEOTIDE SEQUENCE [LARGE SCALE GENOMIC DNA]</scope>
    <source>
        <strain evidence="2 3">BH030017</strain>
    </source>
</reference>
<organism evidence="2 3">
    <name type="scientific">Bacillus taeanensis</name>
    <dbReference type="NCBI Taxonomy" id="273032"/>
    <lineage>
        <taxon>Bacteria</taxon>
        <taxon>Bacillati</taxon>
        <taxon>Bacillota</taxon>
        <taxon>Bacilli</taxon>
        <taxon>Bacillales</taxon>
        <taxon>Bacillaceae</taxon>
        <taxon>Bacillus</taxon>
    </lineage>
</organism>
<comment type="caution">
    <text evidence="2">The sequence shown here is derived from an EMBL/GenBank/DDBJ whole genome shotgun (WGS) entry which is preliminary data.</text>
</comment>
<keyword evidence="1" id="KW-0472">Membrane</keyword>
<accession>A0A366XY59</accession>
<evidence type="ECO:0000313" key="3">
    <source>
        <dbReference type="Proteomes" id="UP000253314"/>
    </source>
</evidence>
<proteinExistence type="predicted"/>
<dbReference type="Proteomes" id="UP000253314">
    <property type="component" value="Unassembled WGS sequence"/>
</dbReference>
<keyword evidence="3" id="KW-1185">Reference proteome</keyword>
<dbReference type="Pfam" id="PF17368">
    <property type="entry name" value="YwcE"/>
    <property type="match status" value="1"/>
</dbReference>
<dbReference type="EMBL" id="QOCW01000013">
    <property type="protein sequence ID" value="RBW69094.1"/>
    <property type="molecule type" value="Genomic_DNA"/>
</dbReference>
<dbReference type="OrthoDB" id="2680024at2"/>
<sequence>MDIVIIFMLLSSLTPILLWRHSRHKLALIQIPFVVGMWAYFVQAASGNISHFILPVSFYGNLVFAEAAIILVFVIGRDLEKRKMRKNLHIVK</sequence>
<name>A0A366XY59_9BACI</name>
<evidence type="ECO:0000256" key="1">
    <source>
        <dbReference type="SAM" id="Phobius"/>
    </source>
</evidence>
<gene>
    <name evidence="2" type="ORF">DS031_13120</name>
</gene>
<evidence type="ECO:0000313" key="2">
    <source>
        <dbReference type="EMBL" id="RBW69094.1"/>
    </source>
</evidence>
<dbReference type="AlphaFoldDB" id="A0A366XY59"/>
<keyword evidence="1" id="KW-1133">Transmembrane helix</keyword>
<dbReference type="RefSeq" id="WP_113806526.1">
    <property type="nucleotide sequence ID" value="NZ_QOCW01000013.1"/>
</dbReference>
<feature type="transmembrane region" description="Helical" evidence="1">
    <location>
        <begin position="52"/>
        <end position="76"/>
    </location>
</feature>
<feature type="transmembrane region" description="Helical" evidence="1">
    <location>
        <begin position="26"/>
        <end position="46"/>
    </location>
</feature>
<keyword evidence="1" id="KW-0812">Transmembrane</keyword>
<dbReference type="InterPro" id="IPR020185">
    <property type="entry name" value="Spore_morphogenesis_YwcE"/>
</dbReference>
<protein>
    <submittedName>
        <fullName evidence="2">Uncharacterized protein</fullName>
    </submittedName>
</protein>